<dbReference type="Gene3D" id="3.40.309.10">
    <property type="entry name" value="Aldehyde Dehydrogenase, Chain A, domain 2"/>
    <property type="match status" value="1"/>
</dbReference>
<evidence type="ECO:0000256" key="4">
    <source>
        <dbReference type="PROSITE-ProRule" id="PRU10007"/>
    </source>
</evidence>
<keyword evidence="3 5" id="KW-0560">Oxidoreductase</keyword>
<dbReference type="InterPro" id="IPR016163">
    <property type="entry name" value="Ald_DH_C"/>
</dbReference>
<dbReference type="EMBL" id="CP029487">
    <property type="protein sequence ID" value="QCT69943.1"/>
    <property type="molecule type" value="Genomic_DNA"/>
</dbReference>
<dbReference type="AlphaFoldDB" id="A0A4P9C3U5"/>
<dbReference type="InterPro" id="IPR016160">
    <property type="entry name" value="Ald_DH_CS_CYS"/>
</dbReference>
<dbReference type="SUPFAM" id="SSF53720">
    <property type="entry name" value="ALDH-like"/>
    <property type="match status" value="1"/>
</dbReference>
<gene>
    <name evidence="7" type="ORF">CPZ25_001000</name>
</gene>
<comment type="similarity">
    <text evidence="1 5">Belongs to the aldehyde dehydrogenase family.</text>
</comment>
<protein>
    <submittedName>
        <fullName evidence="7">NADP-dependent glyceraldehyde-3-phosphate dehydrogenase</fullName>
    </submittedName>
</protein>
<name>A0A4P9C3U5_EUBML</name>
<dbReference type="FunFam" id="3.40.605.10:FF:000007">
    <property type="entry name" value="NAD/NADP-dependent betaine aldehyde dehydrogenase"/>
    <property type="match status" value="1"/>
</dbReference>
<feature type="domain" description="Aldehyde dehydrogenase" evidence="6">
    <location>
        <begin position="30"/>
        <end position="484"/>
    </location>
</feature>
<dbReference type="InterPro" id="IPR016162">
    <property type="entry name" value="Ald_DH_N"/>
</dbReference>
<evidence type="ECO:0000313" key="7">
    <source>
        <dbReference type="EMBL" id="QCT69943.1"/>
    </source>
</evidence>
<evidence type="ECO:0000313" key="8">
    <source>
        <dbReference type="Proteomes" id="UP000218387"/>
    </source>
</evidence>
<dbReference type="PANTHER" id="PTHR42991:SF1">
    <property type="entry name" value="ALDEHYDE DEHYDROGENASE"/>
    <property type="match status" value="1"/>
</dbReference>
<dbReference type="PROSITE" id="PS00070">
    <property type="entry name" value="ALDEHYDE_DEHYDR_CYS"/>
    <property type="match status" value="1"/>
</dbReference>
<dbReference type="FunFam" id="3.40.309.10:FF:000022">
    <property type="entry name" value="NADP-dependent glyceraldehyde-3-phosphate dehydrogenase"/>
    <property type="match status" value="1"/>
</dbReference>
<keyword evidence="2" id="KW-0521">NADP</keyword>
<dbReference type="InterPro" id="IPR051020">
    <property type="entry name" value="ALDH-related_metabolic_enz"/>
</dbReference>
<feature type="active site" evidence="4">
    <location>
        <position position="265"/>
    </location>
</feature>
<dbReference type="PROSITE" id="PS00687">
    <property type="entry name" value="ALDEHYDE_DEHYDR_GLU"/>
    <property type="match status" value="1"/>
</dbReference>
<dbReference type="PANTHER" id="PTHR42991">
    <property type="entry name" value="ALDEHYDE DEHYDROGENASE"/>
    <property type="match status" value="1"/>
</dbReference>
<dbReference type="Proteomes" id="UP000218387">
    <property type="component" value="Chromosome"/>
</dbReference>
<sequence length="493" mass="53883">MFFDRIFDINDKDERVYKRYLNGEWTGGNDEGQTLAIKSPIDGSLVGRIPAMSRDEVDEAIASTKDSLQAWAEMPIYERAEIFYTAADLFEKHLDEMTEVLVREVAKDLSSARSEIERTADFLRYTADVGKSMAGEAISGDNFPGGTRNKISYVTRVPLGTVLAISPFNYPVNLAMSKIAPALIGGNTVILKPATQGAISSLYLVEILNRAGLPTGVLNTVTGRGSEIGDYVVTHKGINFINFTGSTEVGRHISKISEMVPLLLELGGKDAAVVLPDADLDFAADNIVSGAFSYSGQRCTAVKRILVQEEVADELAEKLKARVEKLNVGDPWKNAAVVPLIDDQSADFVQGLVDDALDKGAELLTGNKREKNLFYPTLLDHVTKDMEIAWEEPFGPVLPIIRLKSVEEAIEIANASEYGLQSSVFTNNINQAFYIANHLEVGTVQINNKTERGPDHFPFLGVKASGMGTQGVKYSIEAMTRPKAMVVNIQKID</sequence>
<dbReference type="Gene3D" id="3.40.605.10">
    <property type="entry name" value="Aldehyde Dehydrogenase, Chain A, domain 1"/>
    <property type="match status" value="1"/>
</dbReference>
<dbReference type="InterPro" id="IPR016161">
    <property type="entry name" value="Ald_DH/histidinol_DH"/>
</dbReference>
<organism evidence="7 8">
    <name type="scientific">Eubacterium maltosivorans</name>
    <dbReference type="NCBI Taxonomy" id="2041044"/>
    <lineage>
        <taxon>Bacteria</taxon>
        <taxon>Bacillati</taxon>
        <taxon>Bacillota</taxon>
        <taxon>Clostridia</taxon>
        <taxon>Eubacteriales</taxon>
        <taxon>Eubacteriaceae</taxon>
        <taxon>Eubacterium</taxon>
    </lineage>
</organism>
<proteinExistence type="inferred from homology"/>
<evidence type="ECO:0000256" key="2">
    <source>
        <dbReference type="ARBA" id="ARBA00022857"/>
    </source>
</evidence>
<evidence type="ECO:0000259" key="6">
    <source>
        <dbReference type="Pfam" id="PF00171"/>
    </source>
</evidence>
<dbReference type="InterPro" id="IPR029510">
    <property type="entry name" value="Ald_DH_CS_GLU"/>
</dbReference>
<evidence type="ECO:0000256" key="5">
    <source>
        <dbReference type="RuleBase" id="RU003345"/>
    </source>
</evidence>
<keyword evidence="8" id="KW-1185">Reference proteome</keyword>
<accession>A0A4P9C3U5</accession>
<evidence type="ECO:0000256" key="3">
    <source>
        <dbReference type="ARBA" id="ARBA00023002"/>
    </source>
</evidence>
<dbReference type="RefSeq" id="WP_096919393.1">
    <property type="nucleotide sequence ID" value="NZ_CP029487.1"/>
</dbReference>
<dbReference type="KEGG" id="emt:CPZ25_001000"/>
<evidence type="ECO:0000256" key="1">
    <source>
        <dbReference type="ARBA" id="ARBA00009986"/>
    </source>
</evidence>
<reference evidence="7 8" key="1">
    <citation type="submission" date="2018-05" db="EMBL/GenBank/DDBJ databases">
        <title>Genome comparison of Eubacterium sp.</title>
        <authorList>
            <person name="Feng Y."/>
            <person name="Sanchez-Andrea I."/>
            <person name="Stams A.J.M."/>
            <person name="De Vos W.M."/>
        </authorList>
    </citation>
    <scope>NUCLEOTIDE SEQUENCE [LARGE SCALE GENOMIC DNA]</scope>
    <source>
        <strain evidence="7 8">YI</strain>
    </source>
</reference>
<dbReference type="GO" id="GO:0008911">
    <property type="term" value="F:lactaldehyde dehydrogenase (NAD+) activity"/>
    <property type="evidence" value="ECO:0007669"/>
    <property type="project" value="TreeGrafter"/>
</dbReference>
<dbReference type="CDD" id="cd07082">
    <property type="entry name" value="ALDH_F11_NP-GAPDH"/>
    <property type="match status" value="1"/>
</dbReference>
<dbReference type="InterPro" id="IPR015590">
    <property type="entry name" value="Aldehyde_DH_dom"/>
</dbReference>
<dbReference type="Pfam" id="PF00171">
    <property type="entry name" value="Aldedh"/>
    <property type="match status" value="1"/>
</dbReference>